<evidence type="ECO:0000256" key="1">
    <source>
        <dbReference type="SAM" id="Phobius"/>
    </source>
</evidence>
<sequence>MVDFTDKEEELAEVLPSEPARPKKITIVVVIAIILAVLYLMGFLGTIPGLIMHVVSPGGFNFAPQSDDPQFRMQAEMQANMAQVTQTYFIPMILLAIASLAVGTLLLYSSIQVLRRGQLGDYRLLNNTFIAAIGLGIVNSIVTVLVQMANWEAMNRAFSAENVGPQAEFLKNVMMFSMVIGVGLGIAFQLAQLIYFIIARWIMGHYITKLEQS</sequence>
<feature type="transmembrane region" description="Helical" evidence="1">
    <location>
        <begin position="25"/>
        <end position="51"/>
    </location>
</feature>
<dbReference type="OrthoDB" id="9953603at2"/>
<dbReference type="Proteomes" id="UP000318626">
    <property type="component" value="Chromosome"/>
</dbReference>
<dbReference type="KEGG" id="bvo:Pan97_18460"/>
<keyword evidence="1" id="KW-0472">Membrane</keyword>
<keyword evidence="3" id="KW-1185">Reference proteome</keyword>
<feature type="transmembrane region" description="Helical" evidence="1">
    <location>
        <begin position="88"/>
        <end position="108"/>
    </location>
</feature>
<organism evidence="2 3">
    <name type="scientific">Bremerella volcania</name>
    <dbReference type="NCBI Taxonomy" id="2527984"/>
    <lineage>
        <taxon>Bacteria</taxon>
        <taxon>Pseudomonadati</taxon>
        <taxon>Planctomycetota</taxon>
        <taxon>Planctomycetia</taxon>
        <taxon>Pirellulales</taxon>
        <taxon>Pirellulaceae</taxon>
        <taxon>Bremerella</taxon>
    </lineage>
</organism>
<keyword evidence="1" id="KW-1133">Transmembrane helix</keyword>
<evidence type="ECO:0000313" key="3">
    <source>
        <dbReference type="Proteomes" id="UP000318626"/>
    </source>
</evidence>
<evidence type="ECO:0000313" key="2">
    <source>
        <dbReference type="EMBL" id="QDU74830.1"/>
    </source>
</evidence>
<dbReference type="RefSeq" id="WP_144971751.1">
    <property type="nucleotide sequence ID" value="NZ_CP036289.1"/>
</dbReference>
<name>A0A518C6I8_9BACT</name>
<gene>
    <name evidence="2" type="ORF">Pan97_18460</name>
</gene>
<feature type="transmembrane region" description="Helical" evidence="1">
    <location>
        <begin position="169"/>
        <end position="198"/>
    </location>
</feature>
<feature type="transmembrane region" description="Helical" evidence="1">
    <location>
        <begin position="129"/>
        <end position="149"/>
    </location>
</feature>
<keyword evidence="1" id="KW-0812">Transmembrane</keyword>
<reference evidence="3" key="1">
    <citation type="submission" date="2019-02" db="EMBL/GenBank/DDBJ databases">
        <title>Deep-cultivation of Planctomycetes and their phenomic and genomic characterization uncovers novel biology.</title>
        <authorList>
            <person name="Wiegand S."/>
            <person name="Jogler M."/>
            <person name="Boedeker C."/>
            <person name="Pinto D."/>
            <person name="Vollmers J."/>
            <person name="Rivas-Marin E."/>
            <person name="Kohn T."/>
            <person name="Peeters S.H."/>
            <person name="Heuer A."/>
            <person name="Rast P."/>
            <person name="Oberbeckmann S."/>
            <person name="Bunk B."/>
            <person name="Jeske O."/>
            <person name="Meyerdierks A."/>
            <person name="Storesund J.E."/>
            <person name="Kallscheuer N."/>
            <person name="Luecker S."/>
            <person name="Lage O.M."/>
            <person name="Pohl T."/>
            <person name="Merkel B.J."/>
            <person name="Hornburger P."/>
            <person name="Mueller R.-W."/>
            <person name="Bruemmer F."/>
            <person name="Labrenz M."/>
            <person name="Spormann A.M."/>
            <person name="Op den Camp H."/>
            <person name="Overmann J."/>
            <person name="Amann R."/>
            <person name="Jetten M.S.M."/>
            <person name="Mascher T."/>
            <person name="Medema M.H."/>
            <person name="Devos D.P."/>
            <person name="Kaster A.-K."/>
            <person name="Ovreas L."/>
            <person name="Rohde M."/>
            <person name="Galperin M.Y."/>
            <person name="Jogler C."/>
        </authorList>
    </citation>
    <scope>NUCLEOTIDE SEQUENCE [LARGE SCALE GENOMIC DNA]</scope>
    <source>
        <strain evidence="3">Pan97</strain>
    </source>
</reference>
<proteinExistence type="predicted"/>
<dbReference type="EMBL" id="CP036289">
    <property type="protein sequence ID" value="QDU74830.1"/>
    <property type="molecule type" value="Genomic_DNA"/>
</dbReference>
<dbReference type="AlphaFoldDB" id="A0A518C6I8"/>
<protein>
    <submittedName>
        <fullName evidence="2">Uncharacterized protein</fullName>
    </submittedName>
</protein>
<accession>A0A518C6I8</accession>